<comment type="caution">
    <text evidence="1">The sequence shown here is derived from an EMBL/GenBank/DDBJ whole genome shotgun (WGS) entry which is preliminary data.</text>
</comment>
<protein>
    <submittedName>
        <fullName evidence="1">Uncharacterized protein</fullName>
    </submittedName>
</protein>
<accession>A0AA88A192</accession>
<reference evidence="1" key="1">
    <citation type="submission" date="2023-07" db="EMBL/GenBank/DDBJ databases">
        <title>draft genome sequence of fig (Ficus carica).</title>
        <authorList>
            <person name="Takahashi T."/>
            <person name="Nishimura K."/>
        </authorList>
    </citation>
    <scope>NUCLEOTIDE SEQUENCE</scope>
</reference>
<keyword evidence="2" id="KW-1185">Reference proteome</keyword>
<proteinExistence type="predicted"/>
<dbReference type="EMBL" id="BTGU01000026">
    <property type="protein sequence ID" value="GMN47759.1"/>
    <property type="molecule type" value="Genomic_DNA"/>
</dbReference>
<dbReference type="AlphaFoldDB" id="A0AA88A192"/>
<dbReference type="Proteomes" id="UP001187192">
    <property type="component" value="Unassembled WGS sequence"/>
</dbReference>
<evidence type="ECO:0000313" key="1">
    <source>
        <dbReference type="EMBL" id="GMN47759.1"/>
    </source>
</evidence>
<name>A0AA88A192_FICCA</name>
<gene>
    <name evidence="1" type="ORF">TIFTF001_016933</name>
</gene>
<sequence>MAMAASEALRTISPVRQRFTSSIAMCRQRARISNDGAMADALGSFRMRSLVI</sequence>
<organism evidence="1 2">
    <name type="scientific">Ficus carica</name>
    <name type="common">Common fig</name>
    <dbReference type="NCBI Taxonomy" id="3494"/>
    <lineage>
        <taxon>Eukaryota</taxon>
        <taxon>Viridiplantae</taxon>
        <taxon>Streptophyta</taxon>
        <taxon>Embryophyta</taxon>
        <taxon>Tracheophyta</taxon>
        <taxon>Spermatophyta</taxon>
        <taxon>Magnoliopsida</taxon>
        <taxon>eudicotyledons</taxon>
        <taxon>Gunneridae</taxon>
        <taxon>Pentapetalae</taxon>
        <taxon>rosids</taxon>
        <taxon>fabids</taxon>
        <taxon>Rosales</taxon>
        <taxon>Moraceae</taxon>
        <taxon>Ficeae</taxon>
        <taxon>Ficus</taxon>
    </lineage>
</organism>
<evidence type="ECO:0000313" key="2">
    <source>
        <dbReference type="Proteomes" id="UP001187192"/>
    </source>
</evidence>